<dbReference type="SUPFAM" id="SSF101874">
    <property type="entry name" value="YceI-like"/>
    <property type="match status" value="1"/>
</dbReference>
<organism evidence="2 4">
    <name type="scientific">Polaribacter dokdonensis DSW-5</name>
    <dbReference type="NCBI Taxonomy" id="1300348"/>
    <lineage>
        <taxon>Bacteria</taxon>
        <taxon>Pseudomonadati</taxon>
        <taxon>Bacteroidota</taxon>
        <taxon>Flavobacteriia</taxon>
        <taxon>Flavobacteriales</taxon>
        <taxon>Flavobacteriaceae</taxon>
    </lineage>
</organism>
<dbReference type="OrthoDB" id="951410at2"/>
<dbReference type="InterPro" id="IPR036761">
    <property type="entry name" value="TTHA0802/YceI-like_sf"/>
</dbReference>
<dbReference type="AlphaFoldDB" id="A0A0M9CGS6"/>
<evidence type="ECO:0000313" key="4">
    <source>
        <dbReference type="Proteomes" id="UP000037716"/>
    </source>
</evidence>
<dbReference type="InterPro" id="IPR007372">
    <property type="entry name" value="Lipid/polyisoprenoid-bd_YceI"/>
</dbReference>
<evidence type="ECO:0000259" key="1">
    <source>
        <dbReference type="SMART" id="SM00867"/>
    </source>
</evidence>
<accession>A0A0M9CGS6</accession>
<dbReference type="Proteomes" id="UP000037716">
    <property type="component" value="Unassembled WGS sequence"/>
</dbReference>
<feature type="domain" description="Lipid/polyisoprenoid-binding YceI-like" evidence="1">
    <location>
        <begin position="43"/>
        <end position="213"/>
    </location>
</feature>
<dbReference type="Proteomes" id="UP000183071">
    <property type="component" value="Unassembled WGS sequence"/>
</dbReference>
<evidence type="ECO:0000313" key="5">
    <source>
        <dbReference type="Proteomes" id="UP000183071"/>
    </source>
</evidence>
<comment type="caution">
    <text evidence="2">The sequence shown here is derived from an EMBL/GenBank/DDBJ whole genome shotgun (WGS) entry which is preliminary data.</text>
</comment>
<name>A0A0M9CGS6_9FLAO</name>
<gene>
    <name evidence="2" type="ORF">I602_1723</name>
    <name evidence="3" type="ORF">SAMN05444353_0041</name>
</gene>
<evidence type="ECO:0000313" key="2">
    <source>
        <dbReference type="EMBL" id="KOY52163.1"/>
    </source>
</evidence>
<proteinExistence type="predicted"/>
<keyword evidence="5" id="KW-1185">Reference proteome</keyword>
<sequence length="214" mass="23526">MKKLVVSLIVVASVLTGCKNEKKEVVETKEAKEVEVNVAELNNVNLSTSMITWKGYKPTGSHNGTVAIQDADLLIEDGALKAGEFTIDMNSIKVEDIPADNDGNAKLRGHLTSADFFDVATYPTSKFVITNVEKKEGNKVHLTGNLTIKDVTKSVTIPAMMSTENGVTTLESETFMIDRAEFNVKYGSKSFFDDLKDKFINDDMEMSFVVKTKA</sequence>
<dbReference type="Gene3D" id="2.40.128.110">
    <property type="entry name" value="Lipid/polyisoprenoid-binding, YceI-like"/>
    <property type="match status" value="1"/>
</dbReference>
<dbReference type="PATRIC" id="fig|1300348.6.peg.1722"/>
<dbReference type="EMBL" id="LGBR01000001">
    <property type="protein sequence ID" value="KOY52163.1"/>
    <property type="molecule type" value="Genomic_DNA"/>
</dbReference>
<dbReference type="PANTHER" id="PTHR34406">
    <property type="entry name" value="PROTEIN YCEI"/>
    <property type="match status" value="1"/>
</dbReference>
<dbReference type="STRING" id="1300348.I602_1723"/>
<dbReference type="Pfam" id="PF04264">
    <property type="entry name" value="YceI"/>
    <property type="match status" value="1"/>
</dbReference>
<reference evidence="2 4" key="1">
    <citation type="submission" date="2015-07" db="EMBL/GenBank/DDBJ databases">
        <title>Genome of Polaribacter dokdonenesis DSW-5, isolated from seawater off Dokdo in Korea.</title>
        <authorList>
            <person name="Yoon K."/>
            <person name="Song J.Y."/>
            <person name="Kim J.F."/>
        </authorList>
    </citation>
    <scope>NUCLEOTIDE SEQUENCE [LARGE SCALE GENOMIC DNA]</scope>
    <source>
        <strain evidence="2 4">DSW-5</strain>
    </source>
</reference>
<dbReference type="RefSeq" id="WP_053974294.1">
    <property type="nucleotide sequence ID" value="NZ_FNUE01000001.1"/>
</dbReference>
<protein>
    <submittedName>
        <fullName evidence="2">YceI like family protein</fullName>
    </submittedName>
    <submittedName>
        <fullName evidence="3">YceI-like domain-containing protein</fullName>
    </submittedName>
</protein>
<dbReference type="PANTHER" id="PTHR34406:SF1">
    <property type="entry name" value="PROTEIN YCEI"/>
    <property type="match status" value="1"/>
</dbReference>
<evidence type="ECO:0000313" key="3">
    <source>
        <dbReference type="EMBL" id="SED94169.1"/>
    </source>
</evidence>
<dbReference type="PROSITE" id="PS51257">
    <property type="entry name" value="PROKAR_LIPOPROTEIN"/>
    <property type="match status" value="1"/>
</dbReference>
<dbReference type="SMART" id="SM00867">
    <property type="entry name" value="YceI"/>
    <property type="match status" value="1"/>
</dbReference>
<reference evidence="3 5" key="2">
    <citation type="submission" date="2016-10" db="EMBL/GenBank/DDBJ databases">
        <authorList>
            <person name="Varghese N."/>
            <person name="Submissions S."/>
        </authorList>
    </citation>
    <scope>NUCLEOTIDE SEQUENCE [LARGE SCALE GENOMIC DNA]</scope>
    <source>
        <strain evidence="3 5">DSW-5</strain>
    </source>
</reference>
<dbReference type="EMBL" id="FNUE01000001">
    <property type="protein sequence ID" value="SED94169.1"/>
    <property type="molecule type" value="Genomic_DNA"/>
</dbReference>